<accession>A0A9P6JVF5</accession>
<dbReference type="OrthoDB" id="3139566at2759"/>
<sequence>MASNFKFSTAGCAYCRLFGRKSSRIPQDIRDKCLKKCTGGCFACQKLTDIERKIADARCALQSLLDAREELASTLNAYHDPFVHRLPLEITSSIFVHCRPVEPLVYTSALRHDEKKLTRAVLSLGRVCQSWRKISRSTPELWTIFCVSITPSNCVPSVVFTNEWLERSGVLPLSIQIDVEDNPDEEEDIDEKARFELCHNIAQKVIAAAAQHAHRWELLDLQVPSKFLPMISTFLAAKDMHRLRLLKLYSCPGFGDEEILHLNASPQRVVQKLGQLDQISIDWTAVTHTSIFQLDFYDAIDLFQNAPNLLSCEILYGDYSDDHSLPESYVVAPALLRLEIRRFPFHFWDYFTFPSLVTLHLTSPNRFDGGWDWTRLQNLLRRSSCSIQELSIKDASETPDTAGLIDVLKLTPDLKRLTVSGILVESVFCSLDAAVMFYGNMPPTTDFLKNLESVRCETNQSEFNWSPLVAFLTNMTFRSERSLYTFDFKYTEEYSEEVCCSIMNRDVLKCVLEVVHGLKFKLLDYRGLDLLGRLRRFHKV</sequence>
<protein>
    <recommendedName>
        <fullName evidence="3">F-box domain-containing protein</fullName>
    </recommendedName>
</protein>
<proteinExistence type="predicted"/>
<keyword evidence="2" id="KW-1185">Reference proteome</keyword>
<dbReference type="Gene3D" id="3.80.10.10">
    <property type="entry name" value="Ribonuclease Inhibitor"/>
    <property type="match status" value="1"/>
</dbReference>
<evidence type="ECO:0000313" key="2">
    <source>
        <dbReference type="Proteomes" id="UP000807306"/>
    </source>
</evidence>
<evidence type="ECO:0000313" key="1">
    <source>
        <dbReference type="EMBL" id="KAF9533854.1"/>
    </source>
</evidence>
<organism evidence="1 2">
    <name type="scientific">Crepidotus variabilis</name>
    <dbReference type="NCBI Taxonomy" id="179855"/>
    <lineage>
        <taxon>Eukaryota</taxon>
        <taxon>Fungi</taxon>
        <taxon>Dikarya</taxon>
        <taxon>Basidiomycota</taxon>
        <taxon>Agaricomycotina</taxon>
        <taxon>Agaricomycetes</taxon>
        <taxon>Agaricomycetidae</taxon>
        <taxon>Agaricales</taxon>
        <taxon>Agaricineae</taxon>
        <taxon>Crepidotaceae</taxon>
        <taxon>Crepidotus</taxon>
    </lineage>
</organism>
<dbReference type="EMBL" id="MU157827">
    <property type="protein sequence ID" value="KAF9533854.1"/>
    <property type="molecule type" value="Genomic_DNA"/>
</dbReference>
<comment type="caution">
    <text evidence="1">The sequence shown here is derived from an EMBL/GenBank/DDBJ whole genome shotgun (WGS) entry which is preliminary data.</text>
</comment>
<name>A0A9P6JVF5_9AGAR</name>
<evidence type="ECO:0008006" key="3">
    <source>
        <dbReference type="Google" id="ProtNLM"/>
    </source>
</evidence>
<dbReference type="AlphaFoldDB" id="A0A9P6JVF5"/>
<dbReference type="InterPro" id="IPR032675">
    <property type="entry name" value="LRR_dom_sf"/>
</dbReference>
<reference evidence="1" key="1">
    <citation type="submission" date="2020-11" db="EMBL/GenBank/DDBJ databases">
        <authorList>
            <consortium name="DOE Joint Genome Institute"/>
            <person name="Ahrendt S."/>
            <person name="Riley R."/>
            <person name="Andreopoulos W."/>
            <person name="Labutti K."/>
            <person name="Pangilinan J."/>
            <person name="Ruiz-Duenas F.J."/>
            <person name="Barrasa J.M."/>
            <person name="Sanchez-Garcia M."/>
            <person name="Camarero S."/>
            <person name="Miyauchi S."/>
            <person name="Serrano A."/>
            <person name="Linde D."/>
            <person name="Babiker R."/>
            <person name="Drula E."/>
            <person name="Ayuso-Fernandez I."/>
            <person name="Pacheco R."/>
            <person name="Padilla G."/>
            <person name="Ferreira P."/>
            <person name="Barriuso J."/>
            <person name="Kellner H."/>
            <person name="Castanera R."/>
            <person name="Alfaro M."/>
            <person name="Ramirez L."/>
            <person name="Pisabarro A.G."/>
            <person name="Kuo A."/>
            <person name="Tritt A."/>
            <person name="Lipzen A."/>
            <person name="He G."/>
            <person name="Yan M."/>
            <person name="Ng V."/>
            <person name="Cullen D."/>
            <person name="Martin F."/>
            <person name="Rosso M.-N."/>
            <person name="Henrissat B."/>
            <person name="Hibbett D."/>
            <person name="Martinez A.T."/>
            <person name="Grigoriev I.V."/>
        </authorList>
    </citation>
    <scope>NUCLEOTIDE SEQUENCE</scope>
    <source>
        <strain evidence="1">CBS 506.95</strain>
    </source>
</reference>
<gene>
    <name evidence="1" type="ORF">CPB83DRAFT_844633</name>
</gene>
<dbReference type="SUPFAM" id="SSF52047">
    <property type="entry name" value="RNI-like"/>
    <property type="match status" value="1"/>
</dbReference>
<dbReference type="Proteomes" id="UP000807306">
    <property type="component" value="Unassembled WGS sequence"/>
</dbReference>